<accession>A0A2U9IIJ4</accession>
<evidence type="ECO:0000313" key="3">
    <source>
        <dbReference type="Proteomes" id="UP000248044"/>
    </source>
</evidence>
<keyword evidence="3" id="KW-1185">Reference proteome</keyword>
<keyword evidence="1" id="KW-0472">Membrane</keyword>
<keyword evidence="1" id="KW-1133">Transmembrane helix</keyword>
<evidence type="ECO:0000313" key="2">
    <source>
        <dbReference type="EMBL" id="AWR95764.1"/>
    </source>
</evidence>
<feature type="transmembrane region" description="Helical" evidence="1">
    <location>
        <begin position="102"/>
        <end position="122"/>
    </location>
</feature>
<dbReference type="EMBL" id="CP029289">
    <property type="protein sequence ID" value="AWR95764.1"/>
    <property type="molecule type" value="Genomic_DNA"/>
</dbReference>
<dbReference type="GeneID" id="36833579"/>
<protein>
    <submittedName>
        <fullName evidence="2">Uncharacterized protein</fullName>
    </submittedName>
</protein>
<gene>
    <name evidence="2" type="ORF">DFR85_15445</name>
</gene>
<reference evidence="2 3" key="1">
    <citation type="submission" date="2018-05" db="EMBL/GenBank/DDBJ databases">
        <title>Complete Genome Sequences of Extremely Thermoacidophilic, Metal-Mobilizing Type-Strain Members of the Archaeal Family Sulfolobaceae: Acidianus brierleyi DSM-1651T, Acidianus sulfidivorans DSM-18786T, Metallosphaera hakonensis DSM-7519T, and Metallosphaera prunae DSM-10039T.</title>
        <authorList>
            <person name="Counts J.A."/>
            <person name="Kelly R.M."/>
        </authorList>
    </citation>
    <scope>NUCLEOTIDE SEQUENCE [LARGE SCALE GENOMIC DNA]</scope>
    <source>
        <strain evidence="2 3">DSM 1651</strain>
    </source>
</reference>
<dbReference type="OrthoDB" id="43758at2157"/>
<sequence>MRLGLILLSIGILILVLGEITFPFTTTITVKSNFTSPPWFTLGKIYVNKGNFSVYSNISDLFVDLQNLTKGQSISLNNFTLVGKGNATVTFTGLKIFYNKTYINFSIIIIFIGIILEILRFIKIRLSKS</sequence>
<dbReference type="RefSeq" id="WP_110271642.1">
    <property type="nucleotide sequence ID" value="NZ_CP029289.2"/>
</dbReference>
<keyword evidence="1" id="KW-0812">Transmembrane</keyword>
<dbReference type="KEGG" id="abri:DFR85_15445"/>
<name>A0A2U9IIJ4_9CREN</name>
<organism evidence="2 3">
    <name type="scientific">Acidianus brierleyi</name>
    <dbReference type="NCBI Taxonomy" id="41673"/>
    <lineage>
        <taxon>Archaea</taxon>
        <taxon>Thermoproteota</taxon>
        <taxon>Thermoprotei</taxon>
        <taxon>Sulfolobales</taxon>
        <taxon>Sulfolobaceae</taxon>
        <taxon>Acidianus</taxon>
    </lineage>
</organism>
<dbReference type="Proteomes" id="UP000248044">
    <property type="component" value="Chromosome"/>
</dbReference>
<proteinExistence type="predicted"/>
<evidence type="ECO:0000256" key="1">
    <source>
        <dbReference type="SAM" id="Phobius"/>
    </source>
</evidence>
<dbReference type="AlphaFoldDB" id="A0A2U9IIJ4"/>